<evidence type="ECO:0000313" key="3">
    <source>
        <dbReference type="Proteomes" id="UP000665026"/>
    </source>
</evidence>
<dbReference type="AlphaFoldDB" id="A0A975EQW1"/>
<name>A0A975EQW1_9RHOB</name>
<reference evidence="2" key="1">
    <citation type="submission" date="2020-07" db="EMBL/GenBank/DDBJ databases">
        <title>Genome sequences of bacteria associated with the marine, planktonic diatom Thalassiosira profunda strain ECT2AJA-044.</title>
        <authorList>
            <person name="Gargas C.B."/>
            <person name="Roberts W.R."/>
            <person name="Alverson A.J."/>
        </authorList>
    </citation>
    <scope>NUCLEOTIDE SEQUENCE</scope>
    <source>
        <strain evidence="2">ECT2AJA-044</strain>
    </source>
</reference>
<dbReference type="Pfam" id="PF13403">
    <property type="entry name" value="Hint_2"/>
    <property type="match status" value="1"/>
</dbReference>
<gene>
    <name evidence="2" type="ORF">HZ995_03140</name>
</gene>
<dbReference type="InterPro" id="IPR028992">
    <property type="entry name" value="Hedgehog/Intein_dom"/>
</dbReference>
<dbReference type="EMBL" id="CP060010">
    <property type="protein sequence ID" value="QTN36530.1"/>
    <property type="molecule type" value="Genomic_DNA"/>
</dbReference>
<dbReference type="KEGG" id="cact:HZ995_03140"/>
<accession>A0A975EQW1</accession>
<dbReference type="Proteomes" id="UP000665026">
    <property type="component" value="Chromosome"/>
</dbReference>
<organism evidence="2 3">
    <name type="scientific">Cognatishimia activa</name>
    <dbReference type="NCBI Taxonomy" id="1715691"/>
    <lineage>
        <taxon>Bacteria</taxon>
        <taxon>Pseudomonadati</taxon>
        <taxon>Pseudomonadota</taxon>
        <taxon>Alphaproteobacteria</taxon>
        <taxon>Rhodobacterales</taxon>
        <taxon>Paracoccaceae</taxon>
        <taxon>Cognatishimia</taxon>
    </lineage>
</organism>
<dbReference type="SUPFAM" id="SSF51294">
    <property type="entry name" value="Hedgehog/intein (Hint) domain"/>
    <property type="match status" value="1"/>
</dbReference>
<proteinExistence type="predicted"/>
<evidence type="ECO:0000259" key="1">
    <source>
        <dbReference type="Pfam" id="PF13403"/>
    </source>
</evidence>
<sequence>MGTGFLGTFVISWSQTELDGLRAAPISAVQKGAVWSWNGETVRVDGPSGLLRLEQGEGEAMLRRRAARMVRKMVGAALTHTSDLNKVDIEEPMLDDSFVVTDGSETYTVTLIEVAGKQPLLMFIDEIPPKGRDLWVVYHALNRGRDAQPGDDPSQMICFAPGTLISTPYGARPIESLHEGDLVHTKDNGTQEVQWIGSRRMTGARLFTFPKLRPIRVKSGALGSGEPQGDLIVSPDHKFVVRGDVARDLFNTPEVLVSASELVNGTSIATDFAMREVTYMHLMLERHEIIFANGVETESFHPADANMSVLDETDRRRLEALDPALVDQPYAFGDHARRQLSASEAAILRHDVA</sequence>
<dbReference type="RefSeq" id="WP_209357229.1">
    <property type="nucleotide sequence ID" value="NZ_CP060010.1"/>
</dbReference>
<protein>
    <submittedName>
        <fullName evidence="2">Hint domain-containing protein</fullName>
    </submittedName>
</protein>
<dbReference type="CDD" id="cd00081">
    <property type="entry name" value="Hint"/>
    <property type="match status" value="1"/>
</dbReference>
<dbReference type="InterPro" id="IPR036844">
    <property type="entry name" value="Hint_dom_sf"/>
</dbReference>
<feature type="domain" description="Hedgehog/Intein (Hint)" evidence="1">
    <location>
        <begin position="157"/>
        <end position="303"/>
    </location>
</feature>
<evidence type="ECO:0000313" key="2">
    <source>
        <dbReference type="EMBL" id="QTN36530.1"/>
    </source>
</evidence>
<dbReference type="Gene3D" id="2.170.16.10">
    <property type="entry name" value="Hedgehog/Intein (Hint) domain"/>
    <property type="match status" value="1"/>
</dbReference>